<reference evidence="1 2" key="1">
    <citation type="journal article" date="2019" name="Int. J. Syst. Evol. Microbiol.">
        <title>The Global Catalogue of Microorganisms (GCM) 10K type strain sequencing project: providing services to taxonomists for standard genome sequencing and annotation.</title>
        <authorList>
            <consortium name="The Broad Institute Genomics Platform"/>
            <consortium name="The Broad Institute Genome Sequencing Center for Infectious Disease"/>
            <person name="Wu L."/>
            <person name="Ma J."/>
        </authorList>
    </citation>
    <scope>NUCLEOTIDE SEQUENCE [LARGE SCALE GENOMIC DNA]</scope>
    <source>
        <strain evidence="1 2">JCM 14303</strain>
    </source>
</reference>
<dbReference type="Proteomes" id="UP001500363">
    <property type="component" value="Unassembled WGS sequence"/>
</dbReference>
<sequence>MHNPKLRVYAQRMTYVARIVEVPGSGLRLEPAEGSVAPDQPTEVNLLGMAVALALGAAGYEHHSETRDPELQTLDALLAGEAVMPWRHPEESGDAVLVCETGTAGPQCRVERRPA</sequence>
<protein>
    <submittedName>
        <fullName evidence="1">Uncharacterized protein</fullName>
    </submittedName>
</protein>
<evidence type="ECO:0000313" key="2">
    <source>
        <dbReference type="Proteomes" id="UP001500363"/>
    </source>
</evidence>
<accession>A0ABN2B7C8</accession>
<gene>
    <name evidence="1" type="ORF">GCM10009741_39880</name>
</gene>
<evidence type="ECO:0000313" key="1">
    <source>
        <dbReference type="EMBL" id="GAA1533590.1"/>
    </source>
</evidence>
<name>A0ABN2B7C8_9ACTN</name>
<organism evidence="1 2">
    <name type="scientific">Kribbella lupini</name>
    <dbReference type="NCBI Taxonomy" id="291602"/>
    <lineage>
        <taxon>Bacteria</taxon>
        <taxon>Bacillati</taxon>
        <taxon>Actinomycetota</taxon>
        <taxon>Actinomycetes</taxon>
        <taxon>Propionibacteriales</taxon>
        <taxon>Kribbellaceae</taxon>
        <taxon>Kribbella</taxon>
    </lineage>
</organism>
<proteinExistence type="predicted"/>
<keyword evidence="2" id="KW-1185">Reference proteome</keyword>
<comment type="caution">
    <text evidence="1">The sequence shown here is derived from an EMBL/GenBank/DDBJ whole genome shotgun (WGS) entry which is preliminary data.</text>
</comment>
<dbReference type="EMBL" id="BAAANC010000002">
    <property type="protein sequence ID" value="GAA1533590.1"/>
    <property type="molecule type" value="Genomic_DNA"/>
</dbReference>